<proteinExistence type="predicted"/>
<protein>
    <recommendedName>
        <fullName evidence="3">F-box domain-containing protein</fullName>
    </recommendedName>
</protein>
<dbReference type="GeneID" id="19941405"/>
<dbReference type="OrthoDB" id="10592246at2759"/>
<dbReference type="EMBL" id="JH767133">
    <property type="protein sequence ID" value="EQC41819.1"/>
    <property type="molecule type" value="Genomic_DNA"/>
</dbReference>
<dbReference type="AlphaFoldDB" id="T0QUC7"/>
<organism evidence="1 2">
    <name type="scientific">Saprolegnia diclina (strain VS20)</name>
    <dbReference type="NCBI Taxonomy" id="1156394"/>
    <lineage>
        <taxon>Eukaryota</taxon>
        <taxon>Sar</taxon>
        <taxon>Stramenopiles</taxon>
        <taxon>Oomycota</taxon>
        <taxon>Saprolegniomycetes</taxon>
        <taxon>Saprolegniales</taxon>
        <taxon>Saprolegniaceae</taxon>
        <taxon>Saprolegnia</taxon>
    </lineage>
</organism>
<sequence>MALPVIPIIRIPQYKYWTQRLALPRTMVVAVDDTSHGSHLEEGVLRSPSHLFNSLFEYTTKIIDVTLAIPLGETDALCTALRACPNVSRANFMWEQVDQAALDALMTMMTSSWPHLETLQLGSARRSMRSLIGDADSVCRWLVVARVSSITI</sequence>
<keyword evidence="2" id="KW-1185">Reference proteome</keyword>
<evidence type="ECO:0000313" key="2">
    <source>
        <dbReference type="Proteomes" id="UP000030762"/>
    </source>
</evidence>
<reference evidence="1 2" key="1">
    <citation type="submission" date="2012-04" db="EMBL/GenBank/DDBJ databases">
        <title>The Genome Sequence of Saprolegnia declina VS20.</title>
        <authorList>
            <consortium name="The Broad Institute Genome Sequencing Platform"/>
            <person name="Russ C."/>
            <person name="Nusbaum C."/>
            <person name="Tyler B."/>
            <person name="van West P."/>
            <person name="Dieguez-Uribeondo J."/>
            <person name="de Bruijn I."/>
            <person name="Tripathy S."/>
            <person name="Jiang R."/>
            <person name="Young S.K."/>
            <person name="Zeng Q."/>
            <person name="Gargeya S."/>
            <person name="Fitzgerald M."/>
            <person name="Haas B."/>
            <person name="Abouelleil A."/>
            <person name="Alvarado L."/>
            <person name="Arachchi H.M."/>
            <person name="Berlin A."/>
            <person name="Chapman S.B."/>
            <person name="Goldberg J."/>
            <person name="Griggs A."/>
            <person name="Gujja S."/>
            <person name="Hansen M."/>
            <person name="Howarth C."/>
            <person name="Imamovic A."/>
            <person name="Larimer J."/>
            <person name="McCowen C."/>
            <person name="Montmayeur A."/>
            <person name="Murphy C."/>
            <person name="Neiman D."/>
            <person name="Pearson M."/>
            <person name="Priest M."/>
            <person name="Roberts A."/>
            <person name="Saif S."/>
            <person name="Shea T."/>
            <person name="Sisk P."/>
            <person name="Sykes S."/>
            <person name="Wortman J."/>
            <person name="Nusbaum C."/>
            <person name="Birren B."/>
        </authorList>
    </citation>
    <scope>NUCLEOTIDE SEQUENCE [LARGE SCALE GENOMIC DNA]</scope>
    <source>
        <strain evidence="1 2">VS20</strain>
    </source>
</reference>
<evidence type="ECO:0000313" key="1">
    <source>
        <dbReference type="EMBL" id="EQC41819.1"/>
    </source>
</evidence>
<gene>
    <name evidence="1" type="ORF">SDRG_00678</name>
</gene>
<evidence type="ECO:0008006" key="3">
    <source>
        <dbReference type="Google" id="ProtNLM"/>
    </source>
</evidence>
<dbReference type="VEuPathDB" id="FungiDB:SDRG_00678"/>
<dbReference type="RefSeq" id="XP_008604388.1">
    <property type="nucleotide sequence ID" value="XM_008606166.1"/>
</dbReference>
<dbReference type="Proteomes" id="UP000030762">
    <property type="component" value="Unassembled WGS sequence"/>
</dbReference>
<accession>T0QUC7</accession>
<dbReference type="InParanoid" id="T0QUC7"/>
<name>T0QUC7_SAPDV</name>